<dbReference type="FunFam" id="3.40.50.300:FF:000997">
    <property type="entry name" value="Multidrug resistance-associated protein 1"/>
    <property type="match status" value="1"/>
</dbReference>
<evidence type="ECO:0000256" key="9">
    <source>
        <dbReference type="ARBA" id="ARBA00023136"/>
    </source>
</evidence>
<keyword evidence="7" id="KW-0067">ATP-binding</keyword>
<dbReference type="SMART" id="SM00382">
    <property type="entry name" value="AAA"/>
    <property type="match status" value="2"/>
</dbReference>
<reference evidence="14" key="2">
    <citation type="submission" date="2021-01" db="EMBL/GenBank/DDBJ databases">
        <authorList>
            <person name="Schikora-Tamarit M.A."/>
        </authorList>
    </citation>
    <scope>NUCLEOTIDE SEQUENCE</scope>
    <source>
        <strain evidence="14">CBS6075</strain>
    </source>
</reference>
<dbReference type="RefSeq" id="XP_046059543.1">
    <property type="nucleotide sequence ID" value="XM_046206916.1"/>
</dbReference>
<keyword evidence="15" id="KW-1185">Reference proteome</keyword>
<keyword evidence="8 11" id="KW-1133">Transmembrane helix</keyword>
<dbReference type="InterPro" id="IPR044746">
    <property type="entry name" value="ABCC_6TM_D1"/>
</dbReference>
<dbReference type="FunFam" id="1.20.1560.10:FF:000020">
    <property type="entry name" value="ABC metal ion transporter"/>
    <property type="match status" value="1"/>
</dbReference>
<feature type="transmembrane region" description="Helical" evidence="11">
    <location>
        <begin position="1062"/>
        <end position="1081"/>
    </location>
</feature>
<evidence type="ECO:0000256" key="8">
    <source>
        <dbReference type="ARBA" id="ARBA00022989"/>
    </source>
</evidence>
<comment type="caution">
    <text evidence="14">The sequence shown here is derived from an EMBL/GenBank/DDBJ whole genome shotgun (WGS) entry which is preliminary data.</text>
</comment>
<dbReference type="EMBL" id="JAEUBE010000378">
    <property type="protein sequence ID" value="KAH3662454.1"/>
    <property type="molecule type" value="Genomic_DNA"/>
</dbReference>
<feature type="transmembrane region" description="Helical" evidence="11">
    <location>
        <begin position="397"/>
        <end position="415"/>
    </location>
</feature>
<keyword evidence="2" id="KW-0813">Transport</keyword>
<evidence type="ECO:0000313" key="14">
    <source>
        <dbReference type="EMBL" id="KAH3662454.1"/>
    </source>
</evidence>
<evidence type="ECO:0000256" key="2">
    <source>
        <dbReference type="ARBA" id="ARBA00022448"/>
    </source>
</evidence>
<evidence type="ECO:0000256" key="1">
    <source>
        <dbReference type="ARBA" id="ARBA00004128"/>
    </source>
</evidence>
<feature type="transmembrane region" description="Helical" evidence="11">
    <location>
        <begin position="266"/>
        <end position="284"/>
    </location>
</feature>
<dbReference type="Proteomes" id="UP000769157">
    <property type="component" value="Unassembled WGS sequence"/>
</dbReference>
<dbReference type="CDD" id="cd03244">
    <property type="entry name" value="ABCC_MRP_domain2"/>
    <property type="match status" value="1"/>
</dbReference>
<evidence type="ECO:0000256" key="11">
    <source>
        <dbReference type="SAM" id="Phobius"/>
    </source>
</evidence>
<dbReference type="InterPro" id="IPR036640">
    <property type="entry name" value="ABC1_TM_sf"/>
</dbReference>
<feature type="transmembrane region" description="Helical" evidence="11">
    <location>
        <begin position="535"/>
        <end position="561"/>
    </location>
</feature>
<feature type="transmembrane region" description="Helical" evidence="11">
    <location>
        <begin position="983"/>
        <end position="1003"/>
    </location>
</feature>
<dbReference type="InterPro" id="IPR017871">
    <property type="entry name" value="ABC_transporter-like_CS"/>
</dbReference>
<dbReference type="InterPro" id="IPR027417">
    <property type="entry name" value="P-loop_NTPase"/>
</dbReference>
<feature type="transmembrane region" description="Helical" evidence="11">
    <location>
        <begin position="1087"/>
        <end position="1105"/>
    </location>
</feature>
<dbReference type="CDD" id="cd18579">
    <property type="entry name" value="ABC_6TM_ABCC_D1"/>
    <property type="match status" value="1"/>
</dbReference>
<dbReference type="GO" id="GO:0042144">
    <property type="term" value="P:vacuole fusion, non-autophagic"/>
    <property type="evidence" value="ECO:0007669"/>
    <property type="project" value="UniProtKB-ARBA"/>
</dbReference>
<evidence type="ECO:0008006" key="16">
    <source>
        <dbReference type="Google" id="ProtNLM"/>
    </source>
</evidence>
<evidence type="ECO:0000256" key="4">
    <source>
        <dbReference type="ARBA" id="ARBA00022692"/>
    </source>
</evidence>
<dbReference type="InterPro" id="IPR003439">
    <property type="entry name" value="ABC_transporter-like_ATP-bd"/>
</dbReference>
<name>A0A9P8NZR2_9ASCO</name>
<feature type="domain" description="ABC transporter" evidence="12">
    <location>
        <begin position="612"/>
        <end position="844"/>
    </location>
</feature>
<evidence type="ECO:0000259" key="13">
    <source>
        <dbReference type="PROSITE" id="PS50929"/>
    </source>
</evidence>
<dbReference type="GO" id="GO:0005524">
    <property type="term" value="F:ATP binding"/>
    <property type="evidence" value="ECO:0007669"/>
    <property type="project" value="UniProtKB-KW"/>
</dbReference>
<keyword evidence="4 11" id="KW-0812">Transmembrane</keyword>
<feature type="transmembrane region" description="Helical" evidence="11">
    <location>
        <begin position="1175"/>
        <end position="1194"/>
    </location>
</feature>
<dbReference type="PROSITE" id="PS50929">
    <property type="entry name" value="ABC_TM1F"/>
    <property type="match status" value="2"/>
</dbReference>
<dbReference type="OrthoDB" id="6500128at2759"/>
<feature type="transmembrane region" description="Helical" evidence="11">
    <location>
        <begin position="39"/>
        <end position="61"/>
    </location>
</feature>
<protein>
    <recommendedName>
        <fullName evidence="16">Metal resistance protein YCF1</fullName>
    </recommendedName>
</protein>
<proteinExistence type="predicted"/>
<dbReference type="GeneID" id="70237670"/>
<dbReference type="InterPro" id="IPR003593">
    <property type="entry name" value="AAA+_ATPase"/>
</dbReference>
<keyword evidence="9 11" id="KW-0472">Membrane</keyword>
<dbReference type="InterPro" id="IPR050173">
    <property type="entry name" value="ABC_transporter_C-like"/>
</dbReference>
<comment type="function">
    <text evidence="10">Cooperates for the ATP-dependent vacuolar transport of bilirubin and glutathione conjugates.</text>
</comment>
<feature type="transmembrane region" description="Helical" evidence="11">
    <location>
        <begin position="105"/>
        <end position="124"/>
    </location>
</feature>
<dbReference type="InterPro" id="IPR044726">
    <property type="entry name" value="ABCC_6TM_D2"/>
</dbReference>
<keyword evidence="3" id="KW-0926">Vacuole</keyword>
<feature type="transmembrane region" description="Helical" evidence="11">
    <location>
        <begin position="81"/>
        <end position="99"/>
    </location>
</feature>
<dbReference type="Pfam" id="PF00005">
    <property type="entry name" value="ABC_tran"/>
    <property type="match status" value="2"/>
</dbReference>
<evidence type="ECO:0000259" key="12">
    <source>
        <dbReference type="PROSITE" id="PS50893"/>
    </source>
</evidence>
<reference evidence="14" key="1">
    <citation type="journal article" date="2021" name="Open Biol.">
        <title>Shared evolutionary footprints suggest mitochondrial oxidative damage underlies multiple complex I losses in fungi.</title>
        <authorList>
            <person name="Schikora-Tamarit M.A."/>
            <person name="Marcet-Houben M."/>
            <person name="Nosek J."/>
            <person name="Gabaldon T."/>
        </authorList>
    </citation>
    <scope>NUCLEOTIDE SEQUENCE</scope>
    <source>
        <strain evidence="14">CBS6075</strain>
    </source>
</reference>
<dbReference type="GO" id="GO:0140359">
    <property type="term" value="F:ABC-type transporter activity"/>
    <property type="evidence" value="ECO:0007669"/>
    <property type="project" value="InterPro"/>
</dbReference>
<evidence type="ECO:0000256" key="7">
    <source>
        <dbReference type="ARBA" id="ARBA00022840"/>
    </source>
</evidence>
<dbReference type="PROSITE" id="PS50893">
    <property type="entry name" value="ABC_TRANSPORTER_2"/>
    <property type="match status" value="2"/>
</dbReference>
<evidence type="ECO:0000256" key="10">
    <source>
        <dbReference type="ARBA" id="ARBA00053425"/>
    </source>
</evidence>
<feature type="domain" description="ABC transporter" evidence="12">
    <location>
        <begin position="1267"/>
        <end position="1517"/>
    </location>
</feature>
<feature type="transmembrane region" description="Helical" evidence="11">
    <location>
        <begin position="136"/>
        <end position="152"/>
    </location>
</feature>
<dbReference type="GO" id="GO:0016887">
    <property type="term" value="F:ATP hydrolysis activity"/>
    <property type="evidence" value="ECO:0007669"/>
    <property type="project" value="InterPro"/>
</dbReference>
<feature type="transmembrane region" description="Helical" evidence="11">
    <location>
        <begin position="499"/>
        <end position="523"/>
    </location>
</feature>
<dbReference type="InterPro" id="IPR011527">
    <property type="entry name" value="ABC1_TM_dom"/>
</dbReference>
<feature type="domain" description="ABC transmembrane type-1" evidence="13">
    <location>
        <begin position="947"/>
        <end position="1231"/>
    </location>
</feature>
<accession>A0A9P8NZR2</accession>
<evidence type="ECO:0000256" key="5">
    <source>
        <dbReference type="ARBA" id="ARBA00022737"/>
    </source>
</evidence>
<comment type="subcellular location">
    <subcellularLocation>
        <location evidence="1">Vacuole membrane</location>
        <topology evidence="1">Multi-pass membrane protein</topology>
    </subcellularLocation>
</comment>
<dbReference type="GO" id="GO:0000329">
    <property type="term" value="C:fungal-type vacuole membrane"/>
    <property type="evidence" value="ECO:0007669"/>
    <property type="project" value="UniProtKB-ARBA"/>
</dbReference>
<dbReference type="PANTHER" id="PTHR24223:SF443">
    <property type="entry name" value="MULTIDRUG-RESISTANCE LIKE PROTEIN 1, ISOFORM I"/>
    <property type="match status" value="1"/>
</dbReference>
<dbReference type="PROSITE" id="PS00211">
    <property type="entry name" value="ABC_TRANSPORTER_1"/>
    <property type="match status" value="2"/>
</dbReference>
<dbReference type="Pfam" id="PF00664">
    <property type="entry name" value="ABC_membrane"/>
    <property type="match status" value="2"/>
</dbReference>
<dbReference type="Gene3D" id="3.40.50.300">
    <property type="entry name" value="P-loop containing nucleotide triphosphate hydrolases"/>
    <property type="match status" value="2"/>
</dbReference>
<evidence type="ECO:0000313" key="15">
    <source>
        <dbReference type="Proteomes" id="UP000769157"/>
    </source>
</evidence>
<keyword evidence="6" id="KW-0547">Nucleotide-binding</keyword>
<dbReference type="CDD" id="cd18580">
    <property type="entry name" value="ABC_6TM_ABCC_D2"/>
    <property type="match status" value="1"/>
</dbReference>
<feature type="transmembrane region" description="Helical" evidence="11">
    <location>
        <begin position="940"/>
        <end position="963"/>
    </location>
</feature>
<organism evidence="14 15">
    <name type="scientific">Ogataea philodendri</name>
    <dbReference type="NCBI Taxonomy" id="1378263"/>
    <lineage>
        <taxon>Eukaryota</taxon>
        <taxon>Fungi</taxon>
        <taxon>Dikarya</taxon>
        <taxon>Ascomycota</taxon>
        <taxon>Saccharomycotina</taxon>
        <taxon>Pichiomycetes</taxon>
        <taxon>Pichiales</taxon>
        <taxon>Pichiaceae</taxon>
        <taxon>Ogataea</taxon>
    </lineage>
</organism>
<dbReference type="SUPFAM" id="SSF90123">
    <property type="entry name" value="ABC transporter transmembrane region"/>
    <property type="match status" value="2"/>
</dbReference>
<gene>
    <name evidence="14" type="ORF">OGAPHI_005706</name>
</gene>
<evidence type="ECO:0000256" key="6">
    <source>
        <dbReference type="ARBA" id="ARBA00022741"/>
    </source>
</evidence>
<dbReference type="FunFam" id="3.40.50.300:FF:000565">
    <property type="entry name" value="ABC bile acid transporter"/>
    <property type="match status" value="1"/>
</dbReference>
<feature type="transmembrane region" description="Helical" evidence="11">
    <location>
        <begin position="421"/>
        <end position="438"/>
    </location>
</feature>
<dbReference type="FunFam" id="1.20.1560.10:FF:000013">
    <property type="entry name" value="ABC transporter C family member 2"/>
    <property type="match status" value="1"/>
</dbReference>
<feature type="domain" description="ABC transmembrane type-1" evidence="13">
    <location>
        <begin position="286"/>
        <end position="562"/>
    </location>
</feature>
<dbReference type="SUPFAM" id="SSF52540">
    <property type="entry name" value="P-loop containing nucleoside triphosphate hydrolases"/>
    <property type="match status" value="2"/>
</dbReference>
<keyword evidence="5" id="KW-0677">Repeat</keyword>
<feature type="transmembrane region" description="Helical" evidence="11">
    <location>
        <begin position="315"/>
        <end position="335"/>
    </location>
</feature>
<sequence>MVQRFQVTKIFYYMVEPGVELCFRTPLISPTSNALRGCFVGSVWLIFSATFAVLISQQLFFGGVLPSKWIDKWSIYQRSKLNLVLLYCALYVFVFFPAEGISSESLIYVLHSITLVLVTLLHAVETSRFLVQPGSLMFFWPIQTILLVAMSIQQDFSEHKLVQFTVPLNILSVLSFGICVAEYWKFPVSPNLITYCLDNDIETAQNNIISEITFYWMNDLIMTGYRKQSLDYSDLPPAPVITTTVYAAPKLSVQWKKELTSRRPSLLMALIKAFGYPVFVSLIYDMANSFASFVQPQLLKQLIKFFGREDDPPTIIGFAIAVGMFSVSLFTALLYNQYFIKTVEASMGTKAGLMNLIYEKSMNLSPESRMTRSTGDIINLMAVDVNRLQDLTSYVQTLFSAPVRLVLCLISLHALLGNATWAGIATMVIMMPINAYLVRSLRKFHREQMTLKDARTSLVAELFQNVKSIKLYAWEQPMLKRLSEARNDKELANLNKIGILSAVVNFAWTCVPFFVSCSTFAIFAYTSKTPLTPEIVFPALSLFDLLSDPIFAIPALMTALIESGVSLKRLTDFLLADEIDDSLFERLPKRLNPGETAVRVDNCTFLWSKLDFKYQDNYDEERSLDQSKVALKNVNFTAGKGSLTCVVGRVGSGKSTFLQCVLGELFSVPTDPTLPKKIQVHGSIAYCSQVPWILNASVKDNILFGHRFEPDFYEKTIEACQLLPDLEILPDGDETIVGEKGISLSGGQKARLALARAVYMRADVYLLDDVLSAVDVHVGQKLIKNVLGRNGILHSKTKILATNNIKVLDQAEKVCLISNNEISESGSLDQVVAAKSKLFELVNEYGQSSDEQDSTPLVGSSSTSLAEIEQDIEQGGFEYAGVEPADLVKVQSRKSVGAASLLPLDHRQSVTKINRKTAQKEETKEKGHVSISVYSSYARACSYVGIFTVCGLILLTVGLSVSGDYWLKHWGEQNGKNGQNTNVGMYVGVYALFGIGSGLFTLIRAMTMWSWCSIRASKKLHNDMASAVLASPMSFFETTPLGRVINRFSQDMAKIDSALPRVFAAVFNSVIKTTFTLVIIGTTMPPFLLIIASLSVVYLYYRKYYIIISRDLKRIVSVTKSPIFAHIQESLAGADTIRAYDQEAKFLHQHCANIDENQLSAYCLKSVNRWLAARLQFIGSVVIFSASGLALMSLHSSHPMSAGLLGLVMSYALRVTSSLSFIIKRSVEIESDVVCCERVFEYCRLEPEEKLKDPLPPPADWPRAGAIEYKNYATRYRANLDPILRNINLSIQPSEKIGIVGRTGSGKSSLMLSLFRIIEPIEGHIEVDGINTSTLSLHDVRSNLAIIPQDAQCINGTVRYNLDPLGEHTDEEIWKCLELAGLSDHVTRMGKDQEKENGLDSLVSESGMNLSVGQRQLMCLGRVLLRSQKLPNGGGHRVKILVLDEATSSVDAETDRIIQQTIRTEFKDLTILTIAHRLDTIMDNDRVLVLENGEIREFASPRALMEQPESHFYKLCVDGGYIKKE</sequence>
<dbReference type="Gene3D" id="1.20.1560.10">
    <property type="entry name" value="ABC transporter type 1, transmembrane domain"/>
    <property type="match status" value="2"/>
</dbReference>
<dbReference type="CDD" id="cd03250">
    <property type="entry name" value="ABCC_MRP_domain1"/>
    <property type="match status" value="1"/>
</dbReference>
<dbReference type="PANTHER" id="PTHR24223">
    <property type="entry name" value="ATP-BINDING CASSETTE SUB-FAMILY C"/>
    <property type="match status" value="1"/>
</dbReference>
<evidence type="ECO:0000256" key="3">
    <source>
        <dbReference type="ARBA" id="ARBA00022554"/>
    </source>
</evidence>